<evidence type="ECO:0000256" key="1">
    <source>
        <dbReference type="SAM" id="MobiDB-lite"/>
    </source>
</evidence>
<evidence type="ECO:0000259" key="2">
    <source>
        <dbReference type="Pfam" id="PF01464"/>
    </source>
</evidence>
<dbReference type="InterPro" id="IPR008258">
    <property type="entry name" value="Transglycosylase_SLT_dom_1"/>
</dbReference>
<reference evidence="3 4" key="1">
    <citation type="submission" date="2020-04" db="EMBL/GenBank/DDBJ databases">
        <authorList>
            <person name="Hitch T.C.A."/>
            <person name="Wylensek D."/>
            <person name="Clavel T."/>
        </authorList>
    </citation>
    <scope>NUCLEOTIDE SEQUENCE [LARGE SCALE GENOMIC DNA]</scope>
    <source>
        <strain evidence="3 4">Oil-RF-744-FAT-WT-6-1</strain>
    </source>
</reference>
<accession>A0A848BUF2</accession>
<dbReference type="EMBL" id="JABAFG010000015">
    <property type="protein sequence ID" value="NME28840.1"/>
    <property type="molecule type" value="Genomic_DNA"/>
</dbReference>
<comment type="caution">
    <text evidence="3">The sequence shown here is derived from an EMBL/GenBank/DDBJ whole genome shotgun (WGS) entry which is preliminary data.</text>
</comment>
<feature type="domain" description="Transglycosylase SLT" evidence="2">
    <location>
        <begin position="343"/>
        <end position="403"/>
    </location>
</feature>
<gene>
    <name evidence="3" type="ORF">HF872_09445</name>
</gene>
<dbReference type="CDD" id="cd00254">
    <property type="entry name" value="LT-like"/>
    <property type="match status" value="1"/>
</dbReference>
<dbReference type="RefSeq" id="WP_170087809.1">
    <property type="nucleotide sequence ID" value="NZ_JABAFG010000015.1"/>
</dbReference>
<dbReference type="Pfam" id="PF01464">
    <property type="entry name" value="SLT"/>
    <property type="match status" value="1"/>
</dbReference>
<dbReference type="AlphaFoldDB" id="A0A848BUF2"/>
<name>A0A848BUF2_9FIRM</name>
<feature type="region of interest" description="Disordered" evidence="1">
    <location>
        <begin position="871"/>
        <end position="893"/>
    </location>
</feature>
<dbReference type="SUPFAM" id="SSF53955">
    <property type="entry name" value="Lysozyme-like"/>
    <property type="match status" value="1"/>
</dbReference>
<proteinExistence type="predicted"/>
<sequence>MQIKSYNPAVDPNTIHGSVQAPSDANAYGANTSGSKILQAGLNDVQKQWQAYIDDQISLSVVDASNKYQQDMNSLLNDPEKGLLNQQDVNALDVVQKYQDGEAKIRQNALALLPNYKKAHDTFLKMADETNVRNAGNVMQYQYRKDMEHRDSTYDTFARNATDALVETKNWDGIYQAFNRLQATGYALYGNIYGKDKVDDMIRQRCTDLANNVLLNLTASGNASDYDKALSMVEKISPFVDDTQLTKIRASLQQRKHDNGLLSLAKEAQQKYPNDPKKQADYIREHSQRTIVTGGSNTGNEIVDYFVDAAKEFKVDPRKYLSMGMRETGGDTVENMYMDKNGGYAQITPETAQYYDLDTKFPGWNTDPKQNIRAGAYILSQKIKEQGGDEWAGVRAYNGAGPAADSYLARVQENYNSLENYDLSGGNGAGSYENNLIQGFQNAPDIPANGPNGCAEEALSMLSWANPWAQDAYQKGLFNVKEMADYAEKCKIQKIAYNPQNLSVGDLVIYKTDEGDYGHTVVYDGHGGYYGNSSSANDHSGGKVHGNDINIPGMTPEYILKTGAGETGGTMGTQVVQVYDEGEIQKAIGMAANYDAQEKRAEQAANDALVQQGMMEMQQLHQSGVEDPAAYLAIAEKYGYNNPDVYASLKTHIGMYATMTRAGGGSSSGSGGSAGGSGRGSRAGGKTSSEMMVVLKSMYGQNGINSYKDMIDYCGSRNIVLSPSQMVSLQKAAKEYQTGTGEYSPLYDISAEQIENATGINKAEFMGNMPVIKQFIRTKAVEYRNQTGKEPSMDMLIQFAANAVTPNENNGGYSQAQLRAAGIDNIIVGDDGYCTVTDWYGNSYTIDKWSVQQIVTGQKTLDEVIYEAQNASSVTDDSGSSDDSDDGSYINSDDVAGTTEAAVATFENNQDEYVYGGNFYTM</sequence>
<evidence type="ECO:0000313" key="4">
    <source>
        <dbReference type="Proteomes" id="UP000591071"/>
    </source>
</evidence>
<organism evidence="3 4">
    <name type="scientific">Megasphaera hexanoica</name>
    <dbReference type="NCBI Taxonomy" id="1675036"/>
    <lineage>
        <taxon>Bacteria</taxon>
        <taxon>Bacillati</taxon>
        <taxon>Bacillota</taxon>
        <taxon>Negativicutes</taxon>
        <taxon>Veillonellales</taxon>
        <taxon>Veillonellaceae</taxon>
        <taxon>Megasphaera</taxon>
    </lineage>
</organism>
<evidence type="ECO:0000313" key="3">
    <source>
        <dbReference type="EMBL" id="NME28840.1"/>
    </source>
</evidence>
<dbReference type="Gene3D" id="1.10.530.10">
    <property type="match status" value="1"/>
</dbReference>
<protein>
    <submittedName>
        <fullName evidence="3">Lytic transglycosylase domain-containing protein</fullName>
    </submittedName>
</protein>
<feature type="region of interest" description="Disordered" evidence="1">
    <location>
        <begin position="664"/>
        <end position="686"/>
    </location>
</feature>
<dbReference type="Proteomes" id="UP000591071">
    <property type="component" value="Unassembled WGS sequence"/>
</dbReference>
<dbReference type="InterPro" id="IPR023346">
    <property type="entry name" value="Lysozyme-like_dom_sf"/>
</dbReference>
<feature type="compositionally biased region" description="Gly residues" evidence="1">
    <location>
        <begin position="664"/>
        <end position="683"/>
    </location>
</feature>
<feature type="region of interest" description="Disordered" evidence="1">
    <location>
        <begin position="1"/>
        <end position="22"/>
    </location>
</feature>